<keyword evidence="3 5" id="KW-0698">rRNA processing</keyword>
<comment type="subcellular location">
    <subcellularLocation>
        <location evidence="5">Cytoplasm</location>
    </subcellularLocation>
</comment>
<accession>A0A653AK84</accession>
<keyword evidence="2 5" id="KW-0690">Ribosome biogenesis</keyword>
<dbReference type="InterPro" id="IPR011033">
    <property type="entry name" value="PRC_barrel-like_sf"/>
</dbReference>
<evidence type="ECO:0000256" key="2">
    <source>
        <dbReference type="ARBA" id="ARBA00022517"/>
    </source>
</evidence>
<comment type="similarity">
    <text evidence="5">Belongs to the RimM family.</text>
</comment>
<dbReference type="HAMAP" id="MF_00014">
    <property type="entry name" value="Ribosome_mat_RimM"/>
    <property type="match status" value="1"/>
</dbReference>
<feature type="domain" description="RimM N-terminal" evidence="6">
    <location>
        <begin position="10"/>
        <end position="89"/>
    </location>
</feature>
<organism evidence="8">
    <name type="scientific">uncultured Paludibacter sp</name>
    <dbReference type="NCBI Taxonomy" id="497635"/>
    <lineage>
        <taxon>Bacteria</taxon>
        <taxon>Pseudomonadati</taxon>
        <taxon>Bacteroidota</taxon>
        <taxon>Bacteroidia</taxon>
        <taxon>Bacteroidales</taxon>
        <taxon>Paludibacteraceae</taxon>
        <taxon>Paludibacter</taxon>
        <taxon>environmental samples</taxon>
    </lineage>
</organism>
<reference evidence="8" key="1">
    <citation type="submission" date="2018-07" db="EMBL/GenBank/DDBJ databases">
        <authorList>
            <consortium name="Genoscope - CEA"/>
            <person name="William W."/>
        </authorList>
    </citation>
    <scope>NUCLEOTIDE SEQUENCE</scope>
    <source>
        <strain evidence="8">IK1</strain>
    </source>
</reference>
<comment type="subunit">
    <text evidence="5">Binds ribosomal protein uS19.</text>
</comment>
<dbReference type="GO" id="GO:0005840">
    <property type="term" value="C:ribosome"/>
    <property type="evidence" value="ECO:0007669"/>
    <property type="project" value="InterPro"/>
</dbReference>
<proteinExistence type="inferred from homology"/>
<evidence type="ECO:0000256" key="4">
    <source>
        <dbReference type="ARBA" id="ARBA00023186"/>
    </source>
</evidence>
<gene>
    <name evidence="5 8" type="primary">rimM</name>
    <name evidence="8" type="ORF">TRIP_D440133</name>
</gene>
<dbReference type="Pfam" id="PF24986">
    <property type="entry name" value="PRC_RimM"/>
    <property type="match status" value="1"/>
</dbReference>
<evidence type="ECO:0000256" key="5">
    <source>
        <dbReference type="HAMAP-Rule" id="MF_00014"/>
    </source>
</evidence>
<dbReference type="SUPFAM" id="SSF50346">
    <property type="entry name" value="PRC-barrel domain"/>
    <property type="match status" value="1"/>
</dbReference>
<evidence type="ECO:0000256" key="3">
    <source>
        <dbReference type="ARBA" id="ARBA00022552"/>
    </source>
</evidence>
<keyword evidence="4 5" id="KW-0143">Chaperone</keyword>
<protein>
    <recommendedName>
        <fullName evidence="5">Ribosome maturation factor RimM</fullName>
    </recommendedName>
</protein>
<sequence length="172" mass="19521">MIKKSEVFPVGQITKTHGLKGELAFNTDNSILEEVEIPYIVLEPDGILVPFYIENVRFKSDSSGFIQLEGIATEEQARELVGQNIYLPNKYLSELDENDVHVEYFIGFQVFDETLGKIGTISEIDDNTENILFVVTSENNDFLIPAAEEYITEIDEENKILRMDLPEGLLDL</sequence>
<evidence type="ECO:0000256" key="1">
    <source>
        <dbReference type="ARBA" id="ARBA00022490"/>
    </source>
</evidence>
<dbReference type="InterPro" id="IPR036976">
    <property type="entry name" value="RimM_N_sf"/>
</dbReference>
<dbReference type="Gene3D" id="2.30.30.240">
    <property type="entry name" value="PRC-barrel domain"/>
    <property type="match status" value="1"/>
</dbReference>
<dbReference type="AlphaFoldDB" id="A0A653AK84"/>
<dbReference type="GO" id="GO:0043022">
    <property type="term" value="F:ribosome binding"/>
    <property type="evidence" value="ECO:0007669"/>
    <property type="project" value="InterPro"/>
</dbReference>
<comment type="domain">
    <text evidence="5">The PRC barrel domain binds ribosomal protein uS19.</text>
</comment>
<comment type="function">
    <text evidence="5">An accessory protein needed during the final step in the assembly of 30S ribosomal subunit, possibly for assembly of the head region. Essential for efficient processing of 16S rRNA. May be needed both before and after RbfA during the maturation of 16S rRNA. It has affinity for free ribosomal 30S subunits but not for 70S ribosomes.</text>
</comment>
<dbReference type="Pfam" id="PF01782">
    <property type="entry name" value="RimM"/>
    <property type="match status" value="1"/>
</dbReference>
<name>A0A653AK84_9BACT</name>
<dbReference type="PANTHER" id="PTHR33692">
    <property type="entry name" value="RIBOSOME MATURATION FACTOR RIMM"/>
    <property type="match status" value="1"/>
</dbReference>
<dbReference type="InterPro" id="IPR011961">
    <property type="entry name" value="RimM"/>
</dbReference>
<dbReference type="GO" id="GO:0006364">
    <property type="term" value="P:rRNA processing"/>
    <property type="evidence" value="ECO:0007669"/>
    <property type="project" value="UniProtKB-UniRule"/>
</dbReference>
<dbReference type="PANTHER" id="PTHR33692:SF1">
    <property type="entry name" value="RIBOSOME MATURATION FACTOR RIMM"/>
    <property type="match status" value="1"/>
</dbReference>
<dbReference type="GO" id="GO:0005737">
    <property type="term" value="C:cytoplasm"/>
    <property type="evidence" value="ECO:0007669"/>
    <property type="project" value="UniProtKB-SubCell"/>
</dbReference>
<dbReference type="EMBL" id="UPXZ01000039">
    <property type="protein sequence ID" value="VBB48115.1"/>
    <property type="molecule type" value="Genomic_DNA"/>
</dbReference>
<dbReference type="InterPro" id="IPR056792">
    <property type="entry name" value="PRC_RimM"/>
</dbReference>
<dbReference type="SUPFAM" id="SSF50447">
    <property type="entry name" value="Translation proteins"/>
    <property type="match status" value="1"/>
</dbReference>
<feature type="domain" description="Ribosome maturation factor RimM PRC barrel" evidence="7">
    <location>
        <begin position="105"/>
        <end position="169"/>
    </location>
</feature>
<dbReference type="GO" id="GO:0042274">
    <property type="term" value="P:ribosomal small subunit biogenesis"/>
    <property type="evidence" value="ECO:0007669"/>
    <property type="project" value="UniProtKB-UniRule"/>
</dbReference>
<keyword evidence="1 5" id="KW-0963">Cytoplasm</keyword>
<evidence type="ECO:0000259" key="7">
    <source>
        <dbReference type="Pfam" id="PF24986"/>
    </source>
</evidence>
<dbReference type="Gene3D" id="2.40.30.60">
    <property type="entry name" value="RimM"/>
    <property type="match status" value="1"/>
</dbReference>
<dbReference type="NCBIfam" id="TIGR02273">
    <property type="entry name" value="16S_RimM"/>
    <property type="match status" value="1"/>
</dbReference>
<dbReference type="InterPro" id="IPR002676">
    <property type="entry name" value="RimM_N"/>
</dbReference>
<evidence type="ECO:0000259" key="6">
    <source>
        <dbReference type="Pfam" id="PF01782"/>
    </source>
</evidence>
<evidence type="ECO:0000313" key="8">
    <source>
        <dbReference type="EMBL" id="VBB48115.1"/>
    </source>
</evidence>
<dbReference type="InterPro" id="IPR009000">
    <property type="entry name" value="Transl_B-barrel_sf"/>
</dbReference>